<dbReference type="InterPro" id="IPR002792">
    <property type="entry name" value="TRAM_dom"/>
</dbReference>
<dbReference type="InterPro" id="IPR012340">
    <property type="entry name" value="NA-bd_OB-fold"/>
</dbReference>
<proteinExistence type="inferred from homology"/>
<evidence type="ECO:0000256" key="3">
    <source>
        <dbReference type="ARBA" id="ARBA00022691"/>
    </source>
</evidence>
<name>A0A1M6CW34_9FIRM</name>
<dbReference type="Proteomes" id="UP000184342">
    <property type="component" value="Unassembled WGS sequence"/>
</dbReference>
<keyword evidence="3 4" id="KW-0949">S-adenosyl-L-methionine</keyword>
<dbReference type="EMBL" id="FQYT01000005">
    <property type="protein sequence ID" value="SHI65169.1"/>
    <property type="molecule type" value="Genomic_DNA"/>
</dbReference>
<dbReference type="SUPFAM" id="SSF53335">
    <property type="entry name" value="S-adenosyl-L-methionine-dependent methyltransferases"/>
    <property type="match status" value="1"/>
</dbReference>
<dbReference type="Pfam" id="PF05958">
    <property type="entry name" value="tRNA_U5-meth_tr"/>
    <property type="match status" value="1"/>
</dbReference>
<dbReference type="FunFam" id="2.40.50.140:FF:000097">
    <property type="entry name" value="23S rRNA (uracil(1939)-C(5))-methyltransferase RlmD"/>
    <property type="match status" value="1"/>
</dbReference>
<keyword evidence="1 4" id="KW-0489">Methyltransferase</keyword>
<dbReference type="PROSITE" id="PS01230">
    <property type="entry name" value="TRMA_1"/>
    <property type="match status" value="1"/>
</dbReference>
<dbReference type="PROSITE" id="PS50926">
    <property type="entry name" value="TRAM"/>
    <property type="match status" value="1"/>
</dbReference>
<keyword evidence="8" id="KW-1185">Reference proteome</keyword>
<feature type="binding site" evidence="4">
    <location>
        <position position="312"/>
    </location>
    <ligand>
        <name>S-adenosyl-L-methionine</name>
        <dbReference type="ChEBI" id="CHEBI:59789"/>
    </ligand>
</feature>
<dbReference type="PROSITE" id="PS51687">
    <property type="entry name" value="SAM_MT_RNA_M5U"/>
    <property type="match status" value="1"/>
</dbReference>
<dbReference type="NCBIfam" id="TIGR00479">
    <property type="entry name" value="rumA"/>
    <property type="match status" value="1"/>
</dbReference>
<dbReference type="FunFam" id="2.40.50.1070:FF:000003">
    <property type="entry name" value="23S rRNA (Uracil-5-)-methyltransferase RumA"/>
    <property type="match status" value="1"/>
</dbReference>
<evidence type="ECO:0000256" key="4">
    <source>
        <dbReference type="PROSITE-ProRule" id="PRU01024"/>
    </source>
</evidence>
<feature type="binding site" evidence="4">
    <location>
        <position position="283"/>
    </location>
    <ligand>
        <name>S-adenosyl-L-methionine</name>
        <dbReference type="ChEBI" id="CHEBI:59789"/>
    </ligand>
</feature>
<dbReference type="STRING" id="1122934.SAMN02745691_00605"/>
<dbReference type="PANTHER" id="PTHR11061">
    <property type="entry name" value="RNA M5U METHYLTRANSFERASE"/>
    <property type="match status" value="1"/>
</dbReference>
<dbReference type="InterPro" id="IPR010280">
    <property type="entry name" value="U5_MeTrfase_fam"/>
</dbReference>
<dbReference type="InterPro" id="IPR030390">
    <property type="entry name" value="MeTrfase_TrmA_AS"/>
</dbReference>
<evidence type="ECO:0000313" key="8">
    <source>
        <dbReference type="Proteomes" id="UP000184342"/>
    </source>
</evidence>
<reference evidence="7 8" key="1">
    <citation type="submission" date="2016-11" db="EMBL/GenBank/DDBJ databases">
        <authorList>
            <person name="Jaros S."/>
            <person name="Januszkiewicz K."/>
            <person name="Wedrychowicz H."/>
        </authorList>
    </citation>
    <scope>NUCLEOTIDE SEQUENCE [LARGE SCALE GENOMIC DNA]</scope>
    <source>
        <strain evidence="7 8">DSM 15970</strain>
    </source>
</reference>
<dbReference type="Gene3D" id="3.40.50.150">
    <property type="entry name" value="Vaccinia Virus protein VP39"/>
    <property type="match status" value="1"/>
</dbReference>
<evidence type="ECO:0000313" key="7">
    <source>
        <dbReference type="EMBL" id="SHI65169.1"/>
    </source>
</evidence>
<dbReference type="InterPro" id="IPR029063">
    <property type="entry name" value="SAM-dependent_MTases_sf"/>
</dbReference>
<dbReference type="SUPFAM" id="SSF50249">
    <property type="entry name" value="Nucleic acid-binding proteins"/>
    <property type="match status" value="1"/>
</dbReference>
<evidence type="ECO:0000259" key="6">
    <source>
        <dbReference type="PROSITE" id="PS50926"/>
    </source>
</evidence>
<dbReference type="Gene3D" id="2.40.50.140">
    <property type="entry name" value="Nucleic acid-binding proteins"/>
    <property type="match status" value="1"/>
</dbReference>
<dbReference type="AlphaFoldDB" id="A0A1M6CW34"/>
<dbReference type="Pfam" id="PF01938">
    <property type="entry name" value="TRAM"/>
    <property type="match status" value="1"/>
</dbReference>
<feature type="active site" description="Nucleophile" evidence="4">
    <location>
        <position position="409"/>
    </location>
</feature>
<dbReference type="FunFam" id="3.40.50.150:FF:000009">
    <property type="entry name" value="23S rRNA (Uracil(1939)-C(5))-methyltransferase RlmD"/>
    <property type="match status" value="1"/>
</dbReference>
<dbReference type="GO" id="GO:0070041">
    <property type="term" value="F:rRNA (uridine-C5-)-methyltransferase activity"/>
    <property type="evidence" value="ECO:0007669"/>
    <property type="project" value="UniProtKB-ARBA"/>
</dbReference>
<dbReference type="CDD" id="cd02440">
    <property type="entry name" value="AdoMet_MTases"/>
    <property type="match status" value="1"/>
</dbReference>
<feature type="binding site" evidence="4">
    <location>
        <position position="382"/>
    </location>
    <ligand>
        <name>S-adenosyl-L-methionine</name>
        <dbReference type="ChEBI" id="CHEBI:59789"/>
    </ligand>
</feature>
<dbReference type="Gene3D" id="2.40.50.1070">
    <property type="match status" value="1"/>
</dbReference>
<gene>
    <name evidence="7" type="ORF">SAMN02745691_00605</name>
</gene>
<feature type="binding site" evidence="4">
    <location>
        <position position="333"/>
    </location>
    <ligand>
        <name>S-adenosyl-L-methionine</name>
        <dbReference type="ChEBI" id="CHEBI:59789"/>
    </ligand>
</feature>
<feature type="domain" description="TRAM" evidence="6">
    <location>
        <begin position="1"/>
        <end position="59"/>
    </location>
</feature>
<protein>
    <submittedName>
        <fullName evidence="7">23S rRNA m(5)U-1939 methyltransferase</fullName>
    </submittedName>
</protein>
<comment type="similarity">
    <text evidence="4">Belongs to the class I-like SAM-binding methyltransferase superfamily. RNA M5U methyltransferase family.</text>
</comment>
<dbReference type="RefSeq" id="WP_073992880.1">
    <property type="nucleotide sequence ID" value="NZ_FQYT01000005.1"/>
</dbReference>
<evidence type="ECO:0000256" key="2">
    <source>
        <dbReference type="ARBA" id="ARBA00022679"/>
    </source>
</evidence>
<accession>A0A1M6CW34</accession>
<evidence type="ECO:0000256" key="1">
    <source>
        <dbReference type="ARBA" id="ARBA00022603"/>
    </source>
</evidence>
<dbReference type="OrthoDB" id="9804590at2"/>
<dbReference type="GO" id="GO:0070475">
    <property type="term" value="P:rRNA base methylation"/>
    <property type="evidence" value="ECO:0007669"/>
    <property type="project" value="TreeGrafter"/>
</dbReference>
<sequence length="459" mass="50987">MYKKNEIIELTIEDMGVEGEGIGKLDGYTFFVKGALDGDRIEAKVLKANKNYGFARVERILTPSPYRVEAQCDVSEQCGGCQLQSLSYERQLQYKQNLVDNNLRRLGGLSGYTLHPIIGMENPFRYRNKTQFPVGQNSRGEIVTGFYAGRTHSIIDTADCAIAPRINAKIIQIIKDFMRDNGIGAYDEISHGGLVRHILIRNAFSTGEIMVCLVINGSSLPFSEDLIGRLEKVEGMAGISLSINRDKTNVIMGSRIIHLYGKETITDYIGDLRFEISPLSFYQVNPVQTLEIYKKALEYAGLTGRETVWDLYCGIGTISLFLAGKAAKVYGVEIIPQAIEDAKKNASANQIENVEFILGKSEEVFPQMCKEEGRIPDVVVVDPPRKGCDEKLLKAIVEVGPSRMVYVSCNPATLARDLKYMTAQGYEVREVQPVDNFPGTVHVESVVLLSRTEGTTRAD</sequence>
<evidence type="ECO:0000256" key="5">
    <source>
        <dbReference type="PROSITE-ProRule" id="PRU10015"/>
    </source>
</evidence>
<feature type="active site" evidence="5">
    <location>
        <position position="409"/>
    </location>
</feature>
<organism evidence="7 8">
    <name type="scientific">Parasporobacterium paucivorans DSM 15970</name>
    <dbReference type="NCBI Taxonomy" id="1122934"/>
    <lineage>
        <taxon>Bacteria</taxon>
        <taxon>Bacillati</taxon>
        <taxon>Bacillota</taxon>
        <taxon>Clostridia</taxon>
        <taxon>Lachnospirales</taxon>
        <taxon>Lachnospiraceae</taxon>
        <taxon>Parasporobacterium</taxon>
    </lineage>
</organism>
<keyword evidence="2 4" id="KW-0808">Transferase</keyword>
<dbReference type="PANTHER" id="PTHR11061:SF30">
    <property type="entry name" value="TRNA (URACIL(54)-C(5))-METHYLTRANSFERASE"/>
    <property type="match status" value="1"/>
</dbReference>